<dbReference type="RefSeq" id="WP_081195956.1">
    <property type="nucleotide sequence ID" value="NZ_LWBO01000023.1"/>
</dbReference>
<protein>
    <recommendedName>
        <fullName evidence="5">Anti-FecI sigma factor, FecR</fullName>
    </recommendedName>
</protein>
<evidence type="ECO:0000259" key="1">
    <source>
        <dbReference type="Pfam" id="PF04773"/>
    </source>
</evidence>
<dbReference type="InterPro" id="IPR032508">
    <property type="entry name" value="FecR_C"/>
</dbReference>
<dbReference type="Proteomes" id="UP000192277">
    <property type="component" value="Unassembled WGS sequence"/>
</dbReference>
<evidence type="ECO:0000259" key="2">
    <source>
        <dbReference type="Pfam" id="PF16344"/>
    </source>
</evidence>
<dbReference type="Gene3D" id="3.55.50.30">
    <property type="match status" value="1"/>
</dbReference>
<comment type="caution">
    <text evidence="3">The sequence shown here is derived from an EMBL/GenBank/DDBJ whole genome shotgun (WGS) entry which is preliminary data.</text>
</comment>
<feature type="domain" description="Protein FecR C-terminal" evidence="2">
    <location>
        <begin position="337"/>
        <end position="404"/>
    </location>
</feature>
<reference evidence="3 4" key="1">
    <citation type="submission" date="2016-04" db="EMBL/GenBank/DDBJ databases">
        <authorList>
            <person name="Chen L."/>
            <person name="Zhuang W."/>
            <person name="Wang G."/>
        </authorList>
    </citation>
    <scope>NUCLEOTIDE SEQUENCE [LARGE SCALE GENOMIC DNA]</scope>
    <source>
        <strain evidence="4">GR20</strain>
    </source>
</reference>
<proteinExistence type="predicted"/>
<accession>A0ABX3NSH8</accession>
<dbReference type="InterPro" id="IPR006860">
    <property type="entry name" value="FecR"/>
</dbReference>
<name>A0ABX3NSH8_9BACT</name>
<dbReference type="Gene3D" id="2.60.120.1440">
    <property type="match status" value="1"/>
</dbReference>
<dbReference type="InterPro" id="IPR012373">
    <property type="entry name" value="Ferrdict_sens_TM"/>
</dbReference>
<feature type="domain" description="FecR protein" evidence="1">
    <location>
        <begin position="198"/>
        <end position="293"/>
    </location>
</feature>
<evidence type="ECO:0008006" key="5">
    <source>
        <dbReference type="Google" id="ProtNLM"/>
    </source>
</evidence>
<organism evidence="3 4">
    <name type="scientific">Niastella koreensis</name>
    <dbReference type="NCBI Taxonomy" id="354356"/>
    <lineage>
        <taxon>Bacteria</taxon>
        <taxon>Pseudomonadati</taxon>
        <taxon>Bacteroidota</taxon>
        <taxon>Chitinophagia</taxon>
        <taxon>Chitinophagales</taxon>
        <taxon>Chitinophagaceae</taxon>
        <taxon>Niastella</taxon>
    </lineage>
</organism>
<gene>
    <name evidence="3" type="ORF">A4D02_09355</name>
</gene>
<keyword evidence="4" id="KW-1185">Reference proteome</keyword>
<dbReference type="PANTHER" id="PTHR30273">
    <property type="entry name" value="PERIPLASMIC SIGNAL SENSOR AND SIGMA FACTOR ACTIVATOR FECR-RELATED"/>
    <property type="match status" value="1"/>
</dbReference>
<dbReference type="Pfam" id="PF04773">
    <property type="entry name" value="FecR"/>
    <property type="match status" value="1"/>
</dbReference>
<evidence type="ECO:0000313" key="4">
    <source>
        <dbReference type="Proteomes" id="UP000192277"/>
    </source>
</evidence>
<dbReference type="Pfam" id="PF16344">
    <property type="entry name" value="FecR_C"/>
    <property type="match status" value="1"/>
</dbReference>
<dbReference type="PANTHER" id="PTHR30273:SF2">
    <property type="entry name" value="PROTEIN FECR"/>
    <property type="match status" value="1"/>
</dbReference>
<dbReference type="EMBL" id="LWBO01000023">
    <property type="protein sequence ID" value="OQP44978.1"/>
    <property type="molecule type" value="Genomic_DNA"/>
</dbReference>
<evidence type="ECO:0000313" key="3">
    <source>
        <dbReference type="EMBL" id="OQP44978.1"/>
    </source>
</evidence>
<sequence>MELQDLPEGLSEKVRLIELYLSDELGIADRGSLDTWLEASPRNRAFLENLSNREMLVEMLREYEQAKAMTPEAKATVHELIRGEGQEKPVRPIRSRTWYRVAAAAMLILAVGLYVWSNKYKKDTTAVAVQEKTKTVPHDAVPGSYKARLTLADGSAIVLDSAAVGKLAQQGNTEVVNKDGRLAYAKGSTTETEAIYNTLTTAKGEIYSLQLSDGSKVWLNSASSIRYPVYFNGGERRVEISGEAYFEVAHLDNNQPFKVFANGIEVRVLGTHFNINAYSDEAKIRTTLLEGLVVVSPPGSAKVVILKPGQQAAVKGSTVELIEHVDTEQAVAWKNGYFQFSEADLKTVMHEIERWYNVEVVFEGNVPQPVFSGKLSRNANASEVLRVLEQNQVHFQIEGKKIIVRP</sequence>